<evidence type="ECO:0000313" key="2">
    <source>
        <dbReference type="Proteomes" id="UP000478052"/>
    </source>
</evidence>
<organism evidence="1 2">
    <name type="scientific">Aphis craccivora</name>
    <name type="common">Cowpea aphid</name>
    <dbReference type="NCBI Taxonomy" id="307492"/>
    <lineage>
        <taxon>Eukaryota</taxon>
        <taxon>Metazoa</taxon>
        <taxon>Ecdysozoa</taxon>
        <taxon>Arthropoda</taxon>
        <taxon>Hexapoda</taxon>
        <taxon>Insecta</taxon>
        <taxon>Pterygota</taxon>
        <taxon>Neoptera</taxon>
        <taxon>Paraneoptera</taxon>
        <taxon>Hemiptera</taxon>
        <taxon>Sternorrhyncha</taxon>
        <taxon>Aphidomorpha</taxon>
        <taxon>Aphidoidea</taxon>
        <taxon>Aphididae</taxon>
        <taxon>Aphidini</taxon>
        <taxon>Aphis</taxon>
        <taxon>Aphis</taxon>
    </lineage>
</organism>
<dbReference type="AlphaFoldDB" id="A0A6G0YWT4"/>
<accession>A0A6G0YWT4</accession>
<reference evidence="1 2" key="1">
    <citation type="submission" date="2019-08" db="EMBL/GenBank/DDBJ databases">
        <title>Whole genome of Aphis craccivora.</title>
        <authorList>
            <person name="Voronova N.V."/>
            <person name="Shulinski R.S."/>
            <person name="Bandarenka Y.V."/>
            <person name="Zhorov D.G."/>
            <person name="Warner D."/>
        </authorList>
    </citation>
    <scope>NUCLEOTIDE SEQUENCE [LARGE SCALE GENOMIC DNA]</scope>
    <source>
        <strain evidence="1">180601</strain>
        <tissue evidence="1">Whole Body</tissue>
    </source>
</reference>
<dbReference type="EMBL" id="VUJU01002170">
    <property type="protein sequence ID" value="KAF0762328.1"/>
    <property type="molecule type" value="Genomic_DNA"/>
</dbReference>
<dbReference type="Proteomes" id="UP000478052">
    <property type="component" value="Unassembled WGS sequence"/>
</dbReference>
<comment type="caution">
    <text evidence="1">The sequence shown here is derived from an EMBL/GenBank/DDBJ whole genome shotgun (WGS) entry which is preliminary data.</text>
</comment>
<sequence length="41" mass="5077">MLVLSIYKIIKIHRHNFFLLAFEVQILTKIRQNYEYLQIIL</sequence>
<dbReference type="OrthoDB" id="10541193at2759"/>
<evidence type="ECO:0000313" key="1">
    <source>
        <dbReference type="EMBL" id="KAF0762328.1"/>
    </source>
</evidence>
<gene>
    <name evidence="1" type="ORF">FWK35_00017477</name>
</gene>
<keyword evidence="2" id="KW-1185">Reference proteome</keyword>
<name>A0A6G0YWT4_APHCR</name>
<proteinExistence type="predicted"/>
<protein>
    <submittedName>
        <fullName evidence="1">Uncharacterized protein</fullName>
    </submittedName>
</protein>